<feature type="transmembrane region" description="Helical" evidence="6">
    <location>
        <begin position="103"/>
        <end position="121"/>
    </location>
</feature>
<keyword evidence="4 6" id="KW-1133">Transmembrane helix</keyword>
<dbReference type="Pfam" id="PF00892">
    <property type="entry name" value="EamA"/>
    <property type="match status" value="2"/>
</dbReference>
<dbReference type="GO" id="GO:0005886">
    <property type="term" value="C:plasma membrane"/>
    <property type="evidence" value="ECO:0007669"/>
    <property type="project" value="UniProtKB-SubCell"/>
</dbReference>
<evidence type="ECO:0000256" key="1">
    <source>
        <dbReference type="ARBA" id="ARBA00004651"/>
    </source>
</evidence>
<dbReference type="PANTHER" id="PTHR42920">
    <property type="entry name" value="OS03G0707200 PROTEIN-RELATED"/>
    <property type="match status" value="1"/>
</dbReference>
<evidence type="ECO:0000256" key="2">
    <source>
        <dbReference type="ARBA" id="ARBA00022475"/>
    </source>
</evidence>
<proteinExistence type="predicted"/>
<feature type="transmembrane region" description="Helical" evidence="6">
    <location>
        <begin position="275"/>
        <end position="292"/>
    </location>
</feature>
<dbReference type="PANTHER" id="PTHR42920:SF5">
    <property type="entry name" value="EAMA DOMAIN-CONTAINING PROTEIN"/>
    <property type="match status" value="1"/>
</dbReference>
<dbReference type="InterPro" id="IPR037185">
    <property type="entry name" value="EmrE-like"/>
</dbReference>
<dbReference type="Proteomes" id="UP000250086">
    <property type="component" value="Unassembled WGS sequence"/>
</dbReference>
<feature type="domain" description="EamA" evidence="7">
    <location>
        <begin position="153"/>
        <end position="287"/>
    </location>
</feature>
<keyword evidence="9" id="KW-1185">Reference proteome</keyword>
<dbReference type="InterPro" id="IPR051258">
    <property type="entry name" value="Diverse_Substrate_Transporter"/>
</dbReference>
<feature type="transmembrane region" description="Helical" evidence="6">
    <location>
        <begin position="246"/>
        <end position="266"/>
    </location>
</feature>
<evidence type="ECO:0000256" key="6">
    <source>
        <dbReference type="SAM" id="Phobius"/>
    </source>
</evidence>
<name>A0A2X0V808_9GAMM</name>
<accession>A0A2X0V808</accession>
<evidence type="ECO:0000256" key="4">
    <source>
        <dbReference type="ARBA" id="ARBA00022989"/>
    </source>
</evidence>
<feature type="transmembrane region" description="Helical" evidence="6">
    <location>
        <begin position="215"/>
        <end position="234"/>
    </location>
</feature>
<dbReference type="InterPro" id="IPR000620">
    <property type="entry name" value="EamA_dom"/>
</dbReference>
<reference evidence="8 9" key="1">
    <citation type="submission" date="2018-06" db="EMBL/GenBank/DDBJ databases">
        <authorList>
            <consortium name="Pathogen Informatics"/>
            <person name="Doyle S."/>
        </authorList>
    </citation>
    <scope>NUCLEOTIDE SEQUENCE [LARGE SCALE GENOMIC DNA]</scope>
    <source>
        <strain evidence="8 9">NCTC13093</strain>
    </source>
</reference>
<sequence>MFQLRQSFLLFLTASIWGSGFVAQSVGMDHVTPFTFTFFRTLIGALFLLPFIALIKALYKNKVKEKSYTTKDLLIGSASCGLFLIMGESFQQYGLVTTDAGKTGFITSMYIIFVPLISITVGKKINRFIWIGVILAVIGMYLLCIKQDFTIERGDLLILCCAVAFAFHIMVIDHFVKTIDGVMLACGQFFMASFMGLILMLIFDFNTLSYDSIMAAAPAMLYAGIMSNGIAYTLQVVGQRGINPAVATLILSLESVMAVIFGITFLNESLATRELIGCVLMFLAVIIAQYPFKK</sequence>
<evidence type="ECO:0000313" key="9">
    <source>
        <dbReference type="Proteomes" id="UP000250086"/>
    </source>
</evidence>
<evidence type="ECO:0000256" key="5">
    <source>
        <dbReference type="ARBA" id="ARBA00023136"/>
    </source>
</evidence>
<feature type="transmembrane region" description="Helical" evidence="6">
    <location>
        <begin position="182"/>
        <end position="203"/>
    </location>
</feature>
<evidence type="ECO:0000313" key="8">
    <source>
        <dbReference type="EMBL" id="SPT70594.1"/>
    </source>
</evidence>
<organism evidence="8 9">
    <name type="scientific">Anaerobiospirillum thomasii</name>
    <dbReference type="NCBI Taxonomy" id="179995"/>
    <lineage>
        <taxon>Bacteria</taxon>
        <taxon>Pseudomonadati</taxon>
        <taxon>Pseudomonadota</taxon>
        <taxon>Gammaproteobacteria</taxon>
        <taxon>Aeromonadales</taxon>
        <taxon>Succinivibrionaceae</taxon>
        <taxon>Anaerobiospirillum</taxon>
    </lineage>
</organism>
<dbReference type="AlphaFoldDB" id="A0A2X0V808"/>
<dbReference type="EMBL" id="UAPV01000001">
    <property type="protein sequence ID" value="SPT70594.1"/>
    <property type="molecule type" value="Genomic_DNA"/>
</dbReference>
<evidence type="ECO:0000259" key="7">
    <source>
        <dbReference type="Pfam" id="PF00892"/>
    </source>
</evidence>
<dbReference type="RefSeq" id="WP_113745099.1">
    <property type="nucleotide sequence ID" value="NZ_UAPV01000001.1"/>
</dbReference>
<keyword evidence="2" id="KW-1003">Cell membrane</keyword>
<feature type="transmembrane region" description="Helical" evidence="6">
    <location>
        <begin position="127"/>
        <end position="144"/>
    </location>
</feature>
<feature type="transmembrane region" description="Helical" evidence="6">
    <location>
        <begin position="39"/>
        <end position="59"/>
    </location>
</feature>
<evidence type="ECO:0000256" key="3">
    <source>
        <dbReference type="ARBA" id="ARBA00022692"/>
    </source>
</evidence>
<gene>
    <name evidence="8" type="ORF">NCTC13093_02011</name>
</gene>
<protein>
    <submittedName>
        <fullName evidence="8">Putative DMT superfamily transporter inner membrane protein</fullName>
    </submittedName>
</protein>
<feature type="domain" description="EamA" evidence="7">
    <location>
        <begin position="8"/>
        <end position="143"/>
    </location>
</feature>
<comment type="subcellular location">
    <subcellularLocation>
        <location evidence="1">Cell membrane</location>
        <topology evidence="1">Multi-pass membrane protein</topology>
    </subcellularLocation>
</comment>
<feature type="transmembrane region" description="Helical" evidence="6">
    <location>
        <begin position="156"/>
        <end position="176"/>
    </location>
</feature>
<keyword evidence="3 6" id="KW-0812">Transmembrane</keyword>
<dbReference type="SUPFAM" id="SSF103481">
    <property type="entry name" value="Multidrug resistance efflux transporter EmrE"/>
    <property type="match status" value="2"/>
</dbReference>
<keyword evidence="5 6" id="KW-0472">Membrane</keyword>